<proteinExistence type="inferred from homology"/>
<dbReference type="InterPro" id="IPR019786">
    <property type="entry name" value="Zinc_finger_PHD-type_CS"/>
</dbReference>
<dbReference type="Pfam" id="PF00628">
    <property type="entry name" value="PHD"/>
    <property type="match status" value="1"/>
</dbReference>
<dbReference type="GO" id="GO:0034087">
    <property type="term" value="P:establishment of mitotic sister chromatid cohesion"/>
    <property type="evidence" value="ECO:0007669"/>
    <property type="project" value="TreeGrafter"/>
</dbReference>
<dbReference type="InterPro" id="IPR016024">
    <property type="entry name" value="ARM-type_fold"/>
</dbReference>
<gene>
    <name evidence="13" type="ORF">TrST_g4590</name>
</gene>
<dbReference type="PROSITE" id="PS01359">
    <property type="entry name" value="ZF_PHD_1"/>
    <property type="match status" value="1"/>
</dbReference>
<feature type="compositionally biased region" description="Basic and acidic residues" evidence="11">
    <location>
        <begin position="742"/>
        <end position="751"/>
    </location>
</feature>
<evidence type="ECO:0000313" key="14">
    <source>
        <dbReference type="Proteomes" id="UP001165085"/>
    </source>
</evidence>
<keyword evidence="3" id="KW-0479">Metal-binding</keyword>
<dbReference type="InterPro" id="IPR013083">
    <property type="entry name" value="Znf_RING/FYVE/PHD"/>
</dbReference>
<feature type="region of interest" description="Disordered" evidence="11">
    <location>
        <begin position="319"/>
        <end position="349"/>
    </location>
</feature>
<feature type="compositionally biased region" description="Basic residues" evidence="11">
    <location>
        <begin position="819"/>
        <end position="833"/>
    </location>
</feature>
<evidence type="ECO:0000256" key="3">
    <source>
        <dbReference type="ARBA" id="ARBA00022723"/>
    </source>
</evidence>
<feature type="compositionally biased region" description="Polar residues" evidence="11">
    <location>
        <begin position="13"/>
        <end position="38"/>
    </location>
</feature>
<dbReference type="SMART" id="SM00249">
    <property type="entry name" value="PHD"/>
    <property type="match status" value="1"/>
</dbReference>
<evidence type="ECO:0000313" key="13">
    <source>
        <dbReference type="EMBL" id="GMH51336.1"/>
    </source>
</evidence>
<dbReference type="GO" id="GO:0071169">
    <property type="term" value="P:establishment of protein localization to chromatin"/>
    <property type="evidence" value="ECO:0007669"/>
    <property type="project" value="TreeGrafter"/>
</dbReference>
<keyword evidence="6" id="KW-0862">Zinc</keyword>
<feature type="compositionally biased region" description="Low complexity" evidence="11">
    <location>
        <begin position="320"/>
        <end position="349"/>
    </location>
</feature>
<dbReference type="Proteomes" id="UP001165085">
    <property type="component" value="Unassembled WGS sequence"/>
</dbReference>
<dbReference type="GO" id="GO:1990414">
    <property type="term" value="P:replication-born double-strand break repair via sister chromatid exchange"/>
    <property type="evidence" value="ECO:0007669"/>
    <property type="project" value="TreeGrafter"/>
</dbReference>
<feature type="compositionally biased region" description="Low complexity" evidence="11">
    <location>
        <begin position="142"/>
        <end position="151"/>
    </location>
</feature>
<feature type="domain" description="PHD-type" evidence="12">
    <location>
        <begin position="651"/>
        <end position="700"/>
    </location>
</feature>
<keyword evidence="5 9" id="KW-0863">Zinc-finger</keyword>
<dbReference type="InterPro" id="IPR001965">
    <property type="entry name" value="Znf_PHD"/>
</dbReference>
<feature type="region of interest" description="Disordered" evidence="11">
    <location>
        <begin position="722"/>
        <end position="751"/>
    </location>
</feature>
<dbReference type="OrthoDB" id="39031at2759"/>
<feature type="region of interest" description="Disordered" evidence="11">
    <location>
        <begin position="1927"/>
        <end position="1995"/>
    </location>
</feature>
<dbReference type="InterPro" id="IPR019787">
    <property type="entry name" value="Znf_PHD-finger"/>
</dbReference>
<dbReference type="EMBL" id="BRXY01000003">
    <property type="protein sequence ID" value="GMH51336.1"/>
    <property type="molecule type" value="Genomic_DNA"/>
</dbReference>
<accession>A0A9W6ZF46</accession>
<organism evidence="13 14">
    <name type="scientific">Triparma strigata</name>
    <dbReference type="NCBI Taxonomy" id="1606541"/>
    <lineage>
        <taxon>Eukaryota</taxon>
        <taxon>Sar</taxon>
        <taxon>Stramenopiles</taxon>
        <taxon>Ochrophyta</taxon>
        <taxon>Bolidophyceae</taxon>
        <taxon>Parmales</taxon>
        <taxon>Triparmaceae</taxon>
        <taxon>Triparma</taxon>
    </lineage>
</organism>
<evidence type="ECO:0000256" key="1">
    <source>
        <dbReference type="ARBA" id="ARBA00004123"/>
    </source>
</evidence>
<dbReference type="PANTHER" id="PTHR21704:SF18">
    <property type="entry name" value="NIPPED-B-LIKE PROTEIN"/>
    <property type="match status" value="1"/>
</dbReference>
<dbReference type="Gene3D" id="1.25.10.10">
    <property type="entry name" value="Leucine-rich Repeat Variant"/>
    <property type="match status" value="1"/>
</dbReference>
<evidence type="ECO:0000259" key="12">
    <source>
        <dbReference type="PROSITE" id="PS50016"/>
    </source>
</evidence>
<evidence type="ECO:0000256" key="9">
    <source>
        <dbReference type="PROSITE-ProRule" id="PRU00146"/>
    </source>
</evidence>
<dbReference type="SUPFAM" id="SSF48371">
    <property type="entry name" value="ARM repeat"/>
    <property type="match status" value="1"/>
</dbReference>
<dbReference type="Pfam" id="PF12830">
    <property type="entry name" value="Nipped-B_C"/>
    <property type="match status" value="1"/>
</dbReference>
<dbReference type="GO" id="GO:0010468">
    <property type="term" value="P:regulation of gene expression"/>
    <property type="evidence" value="ECO:0007669"/>
    <property type="project" value="InterPro"/>
</dbReference>
<evidence type="ECO:0000256" key="6">
    <source>
        <dbReference type="ARBA" id="ARBA00022833"/>
    </source>
</evidence>
<dbReference type="Gene3D" id="3.30.40.10">
    <property type="entry name" value="Zinc/RING finger domain, C3HC4 (zinc finger)"/>
    <property type="match status" value="1"/>
</dbReference>
<keyword evidence="4 10" id="KW-0677">Repeat</keyword>
<feature type="compositionally biased region" description="Acidic residues" evidence="11">
    <location>
        <begin position="1894"/>
        <end position="1912"/>
    </location>
</feature>
<feature type="compositionally biased region" description="Basic and acidic residues" evidence="11">
    <location>
        <begin position="1927"/>
        <end position="1949"/>
    </location>
</feature>
<dbReference type="PANTHER" id="PTHR21704">
    <property type="entry name" value="NIPPED-B-LIKE PROTEIN DELANGIN SCC2-RELATED"/>
    <property type="match status" value="1"/>
</dbReference>
<comment type="caution">
    <text evidence="13">The sequence shown here is derived from an EMBL/GenBank/DDBJ whole genome shotgun (WGS) entry which is preliminary data.</text>
</comment>
<evidence type="ECO:0000256" key="5">
    <source>
        <dbReference type="ARBA" id="ARBA00022771"/>
    </source>
</evidence>
<evidence type="ECO:0000256" key="11">
    <source>
        <dbReference type="SAM" id="MobiDB-lite"/>
    </source>
</evidence>
<dbReference type="InterPro" id="IPR011011">
    <property type="entry name" value="Znf_FYVE_PHD"/>
</dbReference>
<keyword evidence="7 10" id="KW-0539">Nucleus</keyword>
<feature type="compositionally biased region" description="Polar residues" evidence="11">
    <location>
        <begin position="48"/>
        <end position="78"/>
    </location>
</feature>
<dbReference type="InterPro" id="IPR026003">
    <property type="entry name" value="Cohesin_HEAT"/>
</dbReference>
<dbReference type="InterPro" id="IPR024986">
    <property type="entry name" value="Nipped-B_C"/>
</dbReference>
<dbReference type="GO" id="GO:0140588">
    <property type="term" value="P:chromatin looping"/>
    <property type="evidence" value="ECO:0007669"/>
    <property type="project" value="InterPro"/>
</dbReference>
<evidence type="ECO:0000256" key="8">
    <source>
        <dbReference type="ARBA" id="ARBA00023306"/>
    </source>
</evidence>
<sequence>MDIVQEQGAIASVDSTKNISLRSQPQADLLTTTPSPADNTPPPRDMTPINSSKAEASFSNPTGAPPQAQASLNDQFDQSLLPAETQSLLAYLEKLGDACSSRMELQHQESTGNYDETASAGPSNPPANPPASPPANPPATPPSTSSSSSSSSSFLTAAELSQLAIKVSSLSSKSLPADFLDKDDSLLSAPYLISVDQLQPLFNDLHALVREGSAIDLPNSALKFFNYNTLQAANSDPKYQGNMKEFLNSTEFKELSSSTGKSIQAASSLLSLMAFKGVDRRCLSEDIIENVILAVKWHVSKHVNPVLDPTVFKMKESADKTATANNNNTDTTTNNTETNHTDTDTSSTITTPAPLLPELLKSIPQILGFLESLRAFVERVPLGDSQLLTISNMLMETLTLSPPAHCPRDTLSLLSSLHLIALSTLRGIFQQYPRHRTIMLEDMFPMMLRLPSSRKHLRTYPVDTYSILNVVEDDEDGIFEEEEEKTQNVDAKASHIQMVSALTLFMIQSAATNPSQPTGGLSQPNVLVDYFVNQLLSRTNKKSLETTNPFKHILTNFVDDLLSIQTHAMFPSAIVFLKQFSATIAIHLFKARDKSSTMEPSYLNVCFETLGKIAANFATHMVVLRTNPLRIPLNEDQEVDADAKPEAATENTKCICNRPHITNTFMLDCDGCHKWFHGNCVQIRKDAIPETWYCDECVMIQVAKEQQAAAFGLFDELLPSSSSGGSGAGGARRVSVTPSKQSRLEEEKAEKEKQSKMEKICFRQLLLNYLSAKDSETDENVEFARRFQICKWVEDLDCDIIEVEGEEGAAPSSPVSPAAKKKQKKRQKKKRKTKAEQEAELSEAEAKARVKLQNKITNHQIAHLLQQWEVNPEATKKQIMATNNGLTSFASSKLLQTVNALTDIAETFPRLLGTILRLMEDELTSLRKPAVKALNQVISADPRLMFHKIVKKTVADCFVDEAISVREAAVTLVGSFVLKTPKIAFAYHASLLDRLNDEGVSVRKSAVKIFKDVLLNQPLYPQRAAVCHKLVQSFSNPKEEESIRDHIYDIFMKLWFSQETNTSNSNSAVKVGVGFGGNDSLEELVANGSKTPLNTKKEGGGLAAAAITPGSAISESQSTASGVSGLFSPAALQIIEVVAISKDTSFLKHLVHDLLFSLGEGENVNKAQLRKKRRAEAEDHCAKIVAQCSEELVCFDEEANANSATPKSLAAIASTLSVFASAAPALVLPHLDTILPYLKTNGAGKQAINPVICSKLCNVLSSVAPILSRTQILQLANSEVAEDLTSMSYKCGAEVISESIKALSFLAAHKVLRQPNNSLKVQLFKLARTFYAHLHKMMDICDDLGRLKATVRANILRAISVIGAVCCYNKDNWVEGDHVLAEEGKVVDPNRLQYANLSINCFNLLRVYLNKRDAETKCATLKALQGVFIGRPKLMLVAEQLGLIDEVMDDIMDVVVQRQALDSWCCILESQEVLIEALNRKEAAKMAGNGTLGGFTSPEKSITKRISGDQDSDACLAGGVLTAKSDFFYAFCMNSDGGLRMSAVKLIGRLLRQGLINPNDAIPRLLALQGDVGEGGVRGEALKLLAVEGEKRPEMLRQRVRRGIELGMKLQLKIGRTYSPVIKLPNGNVESVFGRVYADCVRSQKGLRQNLFKSLLNIFVDGDTADRSQGDVKSLHNYVASTLAHLPFTAANEVLNLIHQIDSIVAVDGNALLDHMSKAVKALGWSDGGGDGEESEEGGEISEEGIESLFGLAWDGEEAKDFKGKLPSLIEKADGVVVLLRLKYFLMQIYNIAESKIEEYQASEQGRAVSLTLPDVMPIFDVLNANLGYDGPVEKNEDLTTGEESLDLLCWSFVNFRRLMCEFVEDYELTRAATKVVVVAKKEERKKRKRKEKEEEEEEEEVELDDDDFDDDEPLFVQKQRLAEAKAKEKEKKKKELEKEMEKVKEKGKALKRGKGTKGAVVEEDGDEYKEKGSGSGEAVDGPTSVRVSKRFKAQ</sequence>
<dbReference type="GO" id="GO:0008270">
    <property type="term" value="F:zinc ion binding"/>
    <property type="evidence" value="ECO:0007669"/>
    <property type="project" value="UniProtKB-KW"/>
</dbReference>
<feature type="region of interest" description="Disordered" evidence="11">
    <location>
        <begin position="104"/>
        <end position="151"/>
    </location>
</feature>
<comment type="subcellular location">
    <subcellularLocation>
        <location evidence="1 10">Nucleus</location>
    </subcellularLocation>
</comment>
<feature type="region of interest" description="Disordered" evidence="11">
    <location>
        <begin position="1887"/>
        <end position="1912"/>
    </location>
</feature>
<evidence type="ECO:0000256" key="4">
    <source>
        <dbReference type="ARBA" id="ARBA00022737"/>
    </source>
</evidence>
<protein>
    <recommendedName>
        <fullName evidence="10">Sister chromatid cohesion protein</fullName>
    </recommendedName>
</protein>
<evidence type="ECO:0000256" key="2">
    <source>
        <dbReference type="ARBA" id="ARBA00009252"/>
    </source>
</evidence>
<dbReference type="InterPro" id="IPR033031">
    <property type="entry name" value="Scc2/Nipped-B"/>
</dbReference>
<feature type="region of interest" description="Disordered" evidence="11">
    <location>
        <begin position="1"/>
        <end position="78"/>
    </location>
</feature>
<comment type="similarity">
    <text evidence="2 10">Belongs to the SCC2/Nipped-B family.</text>
</comment>
<dbReference type="GO" id="GO:0061775">
    <property type="term" value="F:cohesin loader activity"/>
    <property type="evidence" value="ECO:0007669"/>
    <property type="project" value="InterPro"/>
</dbReference>
<keyword evidence="14" id="KW-1185">Reference proteome</keyword>
<dbReference type="InterPro" id="IPR011989">
    <property type="entry name" value="ARM-like"/>
</dbReference>
<reference evidence="14" key="1">
    <citation type="journal article" date="2023" name="Commun. Biol.">
        <title>Genome analysis of Parmales, the sister group of diatoms, reveals the evolutionary specialization of diatoms from phago-mixotrophs to photoautotrophs.</title>
        <authorList>
            <person name="Ban H."/>
            <person name="Sato S."/>
            <person name="Yoshikawa S."/>
            <person name="Yamada K."/>
            <person name="Nakamura Y."/>
            <person name="Ichinomiya M."/>
            <person name="Sato N."/>
            <person name="Blanc-Mathieu R."/>
            <person name="Endo H."/>
            <person name="Kuwata A."/>
            <person name="Ogata H."/>
        </authorList>
    </citation>
    <scope>NUCLEOTIDE SEQUENCE [LARGE SCALE GENOMIC DNA]</scope>
    <source>
        <strain evidence="14">NIES 3701</strain>
    </source>
</reference>
<dbReference type="GO" id="GO:0090694">
    <property type="term" value="C:Scc2-Scc4 cohesin loading complex"/>
    <property type="evidence" value="ECO:0007669"/>
    <property type="project" value="TreeGrafter"/>
</dbReference>
<feature type="compositionally biased region" description="Pro residues" evidence="11">
    <location>
        <begin position="123"/>
        <end position="141"/>
    </location>
</feature>
<name>A0A9W6ZF46_9STRA</name>
<dbReference type="Pfam" id="PF12765">
    <property type="entry name" value="Cohesin_HEAT"/>
    <property type="match status" value="1"/>
</dbReference>
<keyword evidence="8 10" id="KW-0131">Cell cycle</keyword>
<dbReference type="PROSITE" id="PS50016">
    <property type="entry name" value="ZF_PHD_2"/>
    <property type="match status" value="1"/>
</dbReference>
<evidence type="ECO:0000256" key="7">
    <source>
        <dbReference type="ARBA" id="ARBA00023242"/>
    </source>
</evidence>
<dbReference type="SUPFAM" id="SSF57903">
    <property type="entry name" value="FYVE/PHD zinc finger"/>
    <property type="match status" value="1"/>
</dbReference>
<dbReference type="GO" id="GO:0003682">
    <property type="term" value="F:chromatin binding"/>
    <property type="evidence" value="ECO:0007669"/>
    <property type="project" value="TreeGrafter"/>
</dbReference>
<feature type="region of interest" description="Disordered" evidence="11">
    <location>
        <begin position="806"/>
        <end position="843"/>
    </location>
</feature>
<evidence type="ECO:0000256" key="10">
    <source>
        <dbReference type="RuleBase" id="RU364107"/>
    </source>
</evidence>